<dbReference type="PANTHER" id="PTHR33332">
    <property type="entry name" value="REVERSE TRANSCRIPTASE DOMAIN-CONTAINING PROTEIN"/>
    <property type="match status" value="1"/>
</dbReference>
<dbReference type="InterPro" id="IPR000477">
    <property type="entry name" value="RT_dom"/>
</dbReference>
<dbReference type="PROSITE" id="PS50878">
    <property type="entry name" value="RT_POL"/>
    <property type="match status" value="1"/>
</dbReference>
<dbReference type="GeneTree" id="ENSGT01030000234565"/>
<reference evidence="2" key="2">
    <citation type="submission" date="2025-08" db="UniProtKB">
        <authorList>
            <consortium name="Ensembl"/>
        </authorList>
    </citation>
    <scope>IDENTIFICATION</scope>
</reference>
<dbReference type="InterPro" id="IPR043502">
    <property type="entry name" value="DNA/RNA_pol_sf"/>
</dbReference>
<sequence length="799" mass="89681">MLNTPAILQSKLDALNLTQIINEPTRYLPKALNTGTLIDVILTNFPSKYTSAVFNQDLSDHCLIACIRNGSAVKRPPLITVKRSLKHFSEQAFLIDLTGVSWKDIDLIQSVEDAWIFFLNAFLTILNKHAPFKKFRTRNRYSPWFSPDLTALNQHKNILWRSALASNSPRDMQLFREARNHYTQAVRKAKASFFKQKFASCNTNSKKFWDTVKSMENKNTSSQLPTALKIGNTVTTDKSTIIEHFNKHFSTAGHAFHLATPTPVNSTAPPTATRPSLPHFSFSQIHSADVLKELQNLDPYKSAGLDNLDPFFLKLSAEIVATPITSLFNLSFMLSEIPKDWKAAAVIPLFKGRDTLDPNCYRPISILPCLSKVFESQVNKQITDHFESHHTFSAMQSGFRAGHGCTSATLKVLNDILTAIDKKHYCAAVFIDLAKAFDSVNHHILIGRLNSLGFSNDCLAWFTNYFSDRVQCVKSEGLLSGPLAVSMGVPQGSILGPTLFSVYINEVALAAGESLIHLYADDTILYTSGPSLNTVLTTLQASFNAIQLSFRGLQLLLNTSKTKCMLFNRSLPAPTRLSNITTLDGSDLEYVDNYKYLGVWLDCKLSFQTHIKHLQSKVKSRIGFLFRNKASFTHAAKHTLVKLTILPILDFGDVIYKIASNTLLNKLDAVYHSAIRFVTKAPYTTHHCDLYALVGWPSLHTRRQTHWLHVIYKTLLGKVPPYLSSLVTIASTTCSTRSSRYISLVTPKTNSFFGRLSFQFSAANDWNELQKFLKLETLISLTSFKHQLSEQFTDYCTCT</sequence>
<protein>
    <recommendedName>
        <fullName evidence="1">Reverse transcriptase domain-containing protein</fullName>
    </recommendedName>
</protein>
<reference evidence="2" key="1">
    <citation type="submission" date="2020-07" db="EMBL/GenBank/DDBJ databases">
        <title>A long reads based de novo assembly of the rainbow trout Arlee double haploid line genome.</title>
        <authorList>
            <person name="Gao G."/>
            <person name="Palti Y."/>
        </authorList>
    </citation>
    <scope>NUCLEOTIDE SEQUENCE [LARGE SCALE GENOMIC DNA]</scope>
</reference>
<evidence type="ECO:0000313" key="3">
    <source>
        <dbReference type="Proteomes" id="UP000694395"/>
    </source>
</evidence>
<dbReference type="Proteomes" id="UP000694395">
    <property type="component" value="Chromosome 32"/>
</dbReference>
<feature type="domain" description="Reverse transcriptase" evidence="1">
    <location>
        <begin position="330"/>
        <end position="601"/>
    </location>
</feature>
<reference evidence="2" key="3">
    <citation type="submission" date="2025-09" db="UniProtKB">
        <authorList>
            <consortium name="Ensembl"/>
        </authorList>
    </citation>
    <scope>IDENTIFICATION</scope>
</reference>
<dbReference type="Ensembl" id="ENSOMYT00000124319.1">
    <property type="protein sequence ID" value="ENSOMYP00000111582.1"/>
    <property type="gene ID" value="ENSOMYG00000063743.1"/>
</dbReference>
<dbReference type="CDD" id="cd01650">
    <property type="entry name" value="RT_nLTR_like"/>
    <property type="match status" value="1"/>
</dbReference>
<evidence type="ECO:0000313" key="2">
    <source>
        <dbReference type="Ensembl" id="ENSOMYP00000111582.1"/>
    </source>
</evidence>
<accession>A0A8K9UXC0</accession>
<name>A0A8K9UXC0_ONCMY</name>
<keyword evidence="3" id="KW-1185">Reference proteome</keyword>
<proteinExistence type="predicted"/>
<organism evidence="2 3">
    <name type="scientific">Oncorhynchus mykiss</name>
    <name type="common">Rainbow trout</name>
    <name type="synonym">Salmo gairdneri</name>
    <dbReference type="NCBI Taxonomy" id="8022"/>
    <lineage>
        <taxon>Eukaryota</taxon>
        <taxon>Metazoa</taxon>
        <taxon>Chordata</taxon>
        <taxon>Craniata</taxon>
        <taxon>Vertebrata</taxon>
        <taxon>Euteleostomi</taxon>
        <taxon>Actinopterygii</taxon>
        <taxon>Neopterygii</taxon>
        <taxon>Teleostei</taxon>
        <taxon>Protacanthopterygii</taxon>
        <taxon>Salmoniformes</taxon>
        <taxon>Salmonidae</taxon>
        <taxon>Salmoninae</taxon>
        <taxon>Oncorhynchus</taxon>
    </lineage>
</organism>
<evidence type="ECO:0000259" key="1">
    <source>
        <dbReference type="PROSITE" id="PS50878"/>
    </source>
</evidence>
<dbReference type="SUPFAM" id="SSF56672">
    <property type="entry name" value="DNA/RNA polymerases"/>
    <property type="match status" value="1"/>
</dbReference>
<dbReference type="AlphaFoldDB" id="A0A8K9UXC0"/>
<dbReference type="Pfam" id="PF00078">
    <property type="entry name" value="RVT_1"/>
    <property type="match status" value="1"/>
</dbReference>